<feature type="region of interest" description="Disordered" evidence="1">
    <location>
        <begin position="1"/>
        <end position="93"/>
    </location>
</feature>
<evidence type="ECO:0000313" key="2">
    <source>
        <dbReference type="Proteomes" id="UP000025227"/>
    </source>
</evidence>
<evidence type="ECO:0000313" key="3">
    <source>
        <dbReference type="WBParaSite" id="HCON_00048210-00001"/>
    </source>
</evidence>
<accession>A0A7I5E7H5</accession>
<dbReference type="AlphaFoldDB" id="A0A7I5E7H5"/>
<sequence length="430" mass="47228">MSSLIKNESQRTSSITSCPQVGSPREAHVSQQNEGLGNEVSRLQPISDARSPPAQETRSPLDLRATSSRGARLQGGGTTETPESQPIEALPQRKRNVWTESELGRLANLVKRHRTANGGVQWAELGSAWESLRSAQDLKRTVSALKAAYAKQSKRTRQTDHTADSDGLADLGIPSTQSCPQADSQMEAHVSQQNEGLGNEVARLQPISDARSPPAQETRSPLDLRATSSRGARLQGGGTTETLESQSIETLPRRKRNVWAESELGRLANLVERHWTANGGVQWAELGSAWKSSRNTQDPKRTVKALQAAYAKLTKVTERAESIVASEDPAERRTPSRDLRSTWDCSRMENDPRRTLSALKAKYAKIARLTDRNEAPRSYASNSVHEDEEQPAESNVGESVTLVDQEHTTGWAKIMITARADVHSKFFLSS</sequence>
<evidence type="ECO:0000256" key="1">
    <source>
        <dbReference type="SAM" id="MobiDB-lite"/>
    </source>
</evidence>
<name>A0A7I5E7H5_HAECO</name>
<dbReference type="WBParaSite" id="HCON_00048210-00001">
    <property type="protein sequence ID" value="HCON_00048210-00001"/>
    <property type="gene ID" value="HCON_00048210"/>
</dbReference>
<feature type="region of interest" description="Disordered" evidence="1">
    <location>
        <begin position="149"/>
        <end position="249"/>
    </location>
</feature>
<organism evidence="2 3">
    <name type="scientific">Haemonchus contortus</name>
    <name type="common">Barber pole worm</name>
    <dbReference type="NCBI Taxonomy" id="6289"/>
    <lineage>
        <taxon>Eukaryota</taxon>
        <taxon>Metazoa</taxon>
        <taxon>Ecdysozoa</taxon>
        <taxon>Nematoda</taxon>
        <taxon>Chromadorea</taxon>
        <taxon>Rhabditida</taxon>
        <taxon>Rhabditina</taxon>
        <taxon>Rhabditomorpha</taxon>
        <taxon>Strongyloidea</taxon>
        <taxon>Trichostrongylidae</taxon>
        <taxon>Haemonchus</taxon>
    </lineage>
</organism>
<proteinExistence type="predicted"/>
<feature type="region of interest" description="Disordered" evidence="1">
    <location>
        <begin position="323"/>
        <end position="344"/>
    </location>
</feature>
<feature type="compositionally biased region" description="Polar residues" evidence="1">
    <location>
        <begin position="1"/>
        <end position="20"/>
    </location>
</feature>
<feature type="compositionally biased region" description="Basic and acidic residues" evidence="1">
    <location>
        <begin position="329"/>
        <end position="344"/>
    </location>
</feature>
<protein>
    <submittedName>
        <fullName evidence="3">Myb-like domain-containing protein</fullName>
    </submittedName>
</protein>
<reference evidence="3" key="1">
    <citation type="submission" date="2020-12" db="UniProtKB">
        <authorList>
            <consortium name="WormBaseParasite"/>
        </authorList>
    </citation>
    <scope>IDENTIFICATION</scope>
    <source>
        <strain evidence="3">MHco3</strain>
    </source>
</reference>
<feature type="compositionally biased region" description="Polar residues" evidence="1">
    <location>
        <begin position="174"/>
        <end position="196"/>
    </location>
</feature>
<feature type="region of interest" description="Disordered" evidence="1">
    <location>
        <begin position="374"/>
        <end position="401"/>
    </location>
</feature>
<feature type="compositionally biased region" description="Polar residues" evidence="1">
    <location>
        <begin position="240"/>
        <end position="249"/>
    </location>
</feature>
<keyword evidence="2" id="KW-1185">Reference proteome</keyword>
<dbReference type="Proteomes" id="UP000025227">
    <property type="component" value="Unplaced"/>
</dbReference>